<evidence type="ECO:0000256" key="10">
    <source>
        <dbReference type="ARBA" id="ARBA00022806"/>
    </source>
</evidence>
<evidence type="ECO:0000256" key="15">
    <source>
        <dbReference type="ARBA" id="ARBA00023204"/>
    </source>
</evidence>
<keyword evidence="6" id="KW-0158">Chromosome</keyword>
<dbReference type="GO" id="GO:0006303">
    <property type="term" value="P:double-strand break repair via nonhomologous end joining"/>
    <property type="evidence" value="ECO:0007669"/>
    <property type="project" value="InterPro"/>
</dbReference>
<dbReference type="EMBL" id="LKMD01000100">
    <property type="protein sequence ID" value="PIB01382.1"/>
    <property type="molecule type" value="Genomic_DNA"/>
</dbReference>
<gene>
    <name evidence="21" type="ORF">CB0940_01304</name>
    <name evidence="22" type="ORF">RHO25_001346</name>
</gene>
<dbReference type="Gene3D" id="2.40.290.10">
    <property type="match status" value="1"/>
</dbReference>
<evidence type="ECO:0000256" key="13">
    <source>
        <dbReference type="ARBA" id="ARBA00023125"/>
    </source>
</evidence>
<evidence type="ECO:0000256" key="11">
    <source>
        <dbReference type="ARBA" id="ARBA00022840"/>
    </source>
</evidence>
<evidence type="ECO:0000256" key="7">
    <source>
        <dbReference type="ARBA" id="ARBA00022741"/>
    </source>
</evidence>
<dbReference type="CDD" id="cd00873">
    <property type="entry name" value="KU80"/>
    <property type="match status" value="1"/>
</dbReference>
<dbReference type="Gene3D" id="1.10.1600.10">
    <property type="match status" value="1"/>
</dbReference>
<dbReference type="GO" id="GO:0000723">
    <property type="term" value="P:telomere maintenance"/>
    <property type="evidence" value="ECO:0007669"/>
    <property type="project" value="InterPro"/>
</dbReference>
<evidence type="ECO:0000256" key="14">
    <source>
        <dbReference type="ARBA" id="ARBA00023172"/>
    </source>
</evidence>
<keyword evidence="13 19" id="KW-0238">DNA-binding</keyword>
<keyword evidence="7 19" id="KW-0547">Nucleotide-binding</keyword>
<dbReference type="GO" id="GO:0003678">
    <property type="term" value="F:DNA helicase activity"/>
    <property type="evidence" value="ECO:0007669"/>
    <property type="project" value="UniProtKB-EC"/>
</dbReference>
<keyword evidence="8 19" id="KW-0227">DNA damage</keyword>
<dbReference type="SUPFAM" id="SSF100939">
    <property type="entry name" value="SPOC domain-like"/>
    <property type="match status" value="1"/>
</dbReference>
<dbReference type="FunFam" id="3.40.50.410:FF:000073">
    <property type="entry name" value="ATP-dependent DNA helicase II subunit 2"/>
    <property type="match status" value="1"/>
</dbReference>
<dbReference type="GO" id="GO:0006310">
    <property type="term" value="P:DNA recombination"/>
    <property type="evidence" value="ECO:0007669"/>
    <property type="project" value="UniProtKB-KW"/>
</dbReference>
<sequence>MASKEATVYIIDVGKSMGETSHGRTQSNLDWALEYFWDKITATIATGRKTAMAGVVGLRTEESENDLADDENYQNVSVLHGISQLLMPDVRRLRDKLKVSNTKNGDAIDALVVAVQMINETCKKLQYIRKIVLITDGRGQMEVDMLPEIKKKIVEDKIDLIVLGVDFDDPEYGYKEEEKSSTKEENETILRTFCEDCDGTFGTMLQAIDELQMPRVKSTRPVAGYRGVLTLGNPELYEDAFTINVERYPKIMKASVPSSSAFVVRQGSSQSFATSQNTDESVAENDLSAVRMARTYQVQEDSAPGGKKDVERDELARGYEYGRTAVHISESDRNVTTFETLPGLDVIGFVHKDQYQRYLDLSRANMIVSKKADEKASMALSSLIHALYELDSYAVARFVAKENKEPRILLLTPNIEPDFECLYDVELPFAEDVRNYKFPPLDRVVTVSGRSLKVHRNLPNDDLMDAMSEYVDKMDLSASATNEDGETVEYGAPDDTYTPKLHRLQHVIHHRAIFPEADPPDARPVILKYSQPPEDLIKKATPALERVIKAGEVKKVPPKARGKRWSRKETSKPLSDLDVAALLAQDPRRKSKRIDPKNAIPEFIQMVESADGLPQFEEACTQLKFIIYDWIKHSVGNMAYGRALEGIGAMRKACEDMEHPGPFHSFLVELKQKALGGELGGDRKAMWFKVRQAKMRPLLKSECQGSDYTEEMAKKLMLPQLSD</sequence>
<dbReference type="InterPro" id="IPR014893">
    <property type="entry name" value="Ku_PK_bind"/>
</dbReference>
<evidence type="ECO:0000313" key="21">
    <source>
        <dbReference type="EMBL" id="PIB01382.1"/>
    </source>
</evidence>
<evidence type="ECO:0000256" key="18">
    <source>
        <dbReference type="ARBA" id="ARBA00047995"/>
    </source>
</evidence>
<keyword evidence="11 19" id="KW-0067">ATP-binding</keyword>
<evidence type="ECO:0000256" key="9">
    <source>
        <dbReference type="ARBA" id="ARBA00022801"/>
    </source>
</evidence>
<dbReference type="InterPro" id="IPR024193">
    <property type="entry name" value="Ku80"/>
</dbReference>
<dbReference type="EMBL" id="CP134184">
    <property type="protein sequence ID" value="WPA96738.1"/>
    <property type="molecule type" value="Genomic_DNA"/>
</dbReference>
<protein>
    <recommendedName>
        <fullName evidence="5 19">ATP-dependent DNA helicase II subunit 2</fullName>
        <ecNumber evidence="4 19">3.6.4.12</ecNumber>
    </recommendedName>
</protein>
<dbReference type="SMART" id="SM00559">
    <property type="entry name" value="Ku78"/>
    <property type="match status" value="1"/>
</dbReference>
<comment type="subcellular location">
    <subcellularLocation>
        <location evidence="2">Chromosome</location>
        <location evidence="2">Telomere</location>
    </subcellularLocation>
    <subcellularLocation>
        <location evidence="1 19">Nucleus</location>
    </subcellularLocation>
</comment>
<dbReference type="EC" id="3.6.4.12" evidence="4 19"/>
<evidence type="ECO:0000256" key="8">
    <source>
        <dbReference type="ARBA" id="ARBA00022763"/>
    </source>
</evidence>
<evidence type="ECO:0000256" key="17">
    <source>
        <dbReference type="ARBA" id="ARBA00024890"/>
    </source>
</evidence>
<dbReference type="GO" id="GO:0003684">
    <property type="term" value="F:damaged DNA binding"/>
    <property type="evidence" value="ECO:0007669"/>
    <property type="project" value="InterPro"/>
</dbReference>
<dbReference type="Proteomes" id="UP001302367">
    <property type="component" value="Chromosome 1"/>
</dbReference>
<keyword evidence="24" id="KW-1185">Reference proteome</keyword>
<dbReference type="InterPro" id="IPR036494">
    <property type="entry name" value="Ku_C_sf"/>
</dbReference>
<evidence type="ECO:0000256" key="1">
    <source>
        <dbReference type="ARBA" id="ARBA00004123"/>
    </source>
</evidence>
<dbReference type="PANTHER" id="PTHR12604:SF4">
    <property type="entry name" value="X-RAY REPAIR CROSS-COMPLEMENTING PROTEIN 5"/>
    <property type="match status" value="1"/>
</dbReference>
<evidence type="ECO:0000256" key="6">
    <source>
        <dbReference type="ARBA" id="ARBA00022454"/>
    </source>
</evidence>
<dbReference type="FunFam" id="2.40.290.10:FF:000008">
    <property type="entry name" value="ATP-dependent DNA helicase II subunit 2"/>
    <property type="match status" value="1"/>
</dbReference>
<dbReference type="GO" id="GO:0005524">
    <property type="term" value="F:ATP binding"/>
    <property type="evidence" value="ECO:0007669"/>
    <property type="project" value="UniProtKB-UniRule"/>
</dbReference>
<evidence type="ECO:0000256" key="4">
    <source>
        <dbReference type="ARBA" id="ARBA00012551"/>
    </source>
</evidence>
<reference evidence="22 24" key="2">
    <citation type="submission" date="2023-09" db="EMBL/GenBank/DDBJ databases">
        <title>Complete-Gapless Cercospora beticola genome.</title>
        <authorList>
            <person name="Wyatt N.A."/>
            <person name="Spanner R.E."/>
            <person name="Bolton M.D."/>
        </authorList>
    </citation>
    <scope>NUCLEOTIDE SEQUENCE [LARGE SCALE GENOMIC DNA]</scope>
    <source>
        <strain evidence="22">Cb09-40</strain>
    </source>
</reference>
<dbReference type="GO" id="GO:0042162">
    <property type="term" value="F:telomeric DNA binding"/>
    <property type="evidence" value="ECO:0007669"/>
    <property type="project" value="InterPro"/>
</dbReference>
<dbReference type="Pfam" id="PF03731">
    <property type="entry name" value="Ku_N"/>
    <property type="match status" value="1"/>
</dbReference>
<dbReference type="InterPro" id="IPR016194">
    <property type="entry name" value="SPOC-like_C_dom_sf"/>
</dbReference>
<comment type="similarity">
    <text evidence="3 19">Belongs to the ku80 family.</text>
</comment>
<dbReference type="AlphaFoldDB" id="A0A2G5I9J3"/>
<reference evidence="21 23" key="1">
    <citation type="submission" date="2015-10" db="EMBL/GenBank/DDBJ databases">
        <title>The cercosporin biosynthetic gene cluster was horizontally transferred to several fungal lineages and shown to be expanded in Cercospora beticola based on microsynteny with recipient genomes.</title>
        <authorList>
            <person name="De Jonge R."/>
            <person name="Ebert M.K."/>
            <person name="Suttle J.C."/>
            <person name="Jurick Ii W.M."/>
            <person name="Secor G.A."/>
            <person name="Thomma B.P."/>
            <person name="Van De Peer Y."/>
            <person name="Bolton M.D."/>
        </authorList>
    </citation>
    <scope>NUCLEOTIDE SEQUENCE [LARGE SCALE GENOMIC DNA]</scope>
    <source>
        <strain evidence="21 23">09-40</strain>
    </source>
</reference>
<dbReference type="SUPFAM" id="SSF101420">
    <property type="entry name" value="C-terminal domain of Ku80"/>
    <property type="match status" value="1"/>
</dbReference>
<dbReference type="GO" id="GO:0000781">
    <property type="term" value="C:chromosome, telomeric region"/>
    <property type="evidence" value="ECO:0007669"/>
    <property type="project" value="UniProtKB-SubCell"/>
</dbReference>
<dbReference type="Pfam" id="PF02735">
    <property type="entry name" value="Ku"/>
    <property type="match status" value="1"/>
</dbReference>
<dbReference type="GO" id="GO:0003690">
    <property type="term" value="F:double-stranded DNA binding"/>
    <property type="evidence" value="ECO:0007669"/>
    <property type="project" value="TreeGrafter"/>
</dbReference>
<keyword evidence="10 19" id="KW-0347">Helicase</keyword>
<evidence type="ECO:0000259" key="20">
    <source>
        <dbReference type="SMART" id="SM00559"/>
    </source>
</evidence>
<dbReference type="GO" id="GO:0016787">
    <property type="term" value="F:hydrolase activity"/>
    <property type="evidence" value="ECO:0007669"/>
    <property type="project" value="UniProtKB-KW"/>
</dbReference>
<keyword evidence="9 19" id="KW-0378">Hydrolase</keyword>
<evidence type="ECO:0000256" key="3">
    <source>
        <dbReference type="ARBA" id="ARBA00007726"/>
    </source>
</evidence>
<keyword evidence="12" id="KW-0779">Telomere</keyword>
<evidence type="ECO:0000256" key="12">
    <source>
        <dbReference type="ARBA" id="ARBA00022895"/>
    </source>
</evidence>
<dbReference type="InterPro" id="IPR036465">
    <property type="entry name" value="vWFA_dom_sf"/>
</dbReference>
<evidence type="ECO:0000256" key="19">
    <source>
        <dbReference type="PIRNR" id="PIRNR016570"/>
    </source>
</evidence>
<evidence type="ECO:0000256" key="5">
    <source>
        <dbReference type="ARBA" id="ARBA00021792"/>
    </source>
</evidence>
<dbReference type="Gene3D" id="3.40.50.410">
    <property type="entry name" value="von Willebrand factor, type A domain"/>
    <property type="match status" value="1"/>
</dbReference>
<comment type="function">
    <text evidence="17">Single-stranded DNA-dependent ATP-dependent helicase. Involved in non-homologous end joining (NHEJ) DNA double strand break repair. DNA-binding is sequence-independent but has a high affinity to nicks in double-stranded DNA and to the ends of duplex DNA. Binds to naturally occurring chromosomal ends, and therefore provides chromosomal end protection. Required also for telomere recombination to repair telomeric ends in the absence of telomerase. KU70, of the KU70/KU80 heterodimer, binds to the stem loop of TLC1, the RNA component of telomerase. Involved in telomere maintenance. Interacts with telomeric repeats and subtelomeric sequences thereby controlling telomere length and protecting against subtelomeric rearrangement. Maintains telomeric chromatin, which is involved in silencing the expression of genes located at the telomere. Required for mating-type switching.</text>
</comment>
<feature type="domain" description="Ku" evidence="20">
    <location>
        <begin position="307"/>
        <end position="444"/>
    </location>
</feature>
<dbReference type="GO" id="GO:0043564">
    <property type="term" value="C:Ku70:Ku80 complex"/>
    <property type="evidence" value="ECO:0007669"/>
    <property type="project" value="InterPro"/>
</dbReference>
<dbReference type="PIRSF" id="PIRSF016570">
    <property type="entry name" value="Ku80"/>
    <property type="match status" value="1"/>
</dbReference>
<comment type="catalytic activity">
    <reaction evidence="18 19">
        <text>ATP + H2O = ADP + phosphate + H(+)</text>
        <dbReference type="Rhea" id="RHEA:13065"/>
        <dbReference type="ChEBI" id="CHEBI:15377"/>
        <dbReference type="ChEBI" id="CHEBI:15378"/>
        <dbReference type="ChEBI" id="CHEBI:30616"/>
        <dbReference type="ChEBI" id="CHEBI:43474"/>
        <dbReference type="ChEBI" id="CHEBI:456216"/>
        <dbReference type="EC" id="3.6.4.12"/>
    </reaction>
</comment>
<keyword evidence="14 19" id="KW-0233">DNA recombination</keyword>
<dbReference type="Pfam" id="PF08785">
    <property type="entry name" value="Ku_PK_bind"/>
    <property type="match status" value="1"/>
</dbReference>
<keyword evidence="16 19" id="KW-0539">Nucleus</keyword>
<dbReference type="InterPro" id="IPR006164">
    <property type="entry name" value="DNA_bd_Ku70/Ku80"/>
</dbReference>
<name>A0A2G5I9J3_CERBT</name>
<evidence type="ECO:0000313" key="23">
    <source>
        <dbReference type="Proteomes" id="UP000230605"/>
    </source>
</evidence>
<evidence type="ECO:0000256" key="16">
    <source>
        <dbReference type="ARBA" id="ARBA00023242"/>
    </source>
</evidence>
<proteinExistence type="inferred from homology"/>
<organism evidence="21 23">
    <name type="scientific">Cercospora beticola</name>
    <name type="common">Sugarbeet leaf spot fungus</name>
    <dbReference type="NCBI Taxonomy" id="122368"/>
    <lineage>
        <taxon>Eukaryota</taxon>
        <taxon>Fungi</taxon>
        <taxon>Dikarya</taxon>
        <taxon>Ascomycota</taxon>
        <taxon>Pezizomycotina</taxon>
        <taxon>Dothideomycetes</taxon>
        <taxon>Dothideomycetidae</taxon>
        <taxon>Mycosphaerellales</taxon>
        <taxon>Mycosphaerellaceae</taxon>
        <taxon>Cercospora</taxon>
    </lineage>
</organism>
<dbReference type="InterPro" id="IPR005161">
    <property type="entry name" value="Ku_N"/>
</dbReference>
<dbReference type="OrthoDB" id="30826at2759"/>
<dbReference type="Gene3D" id="1.25.40.240">
    <property type="entry name" value="Ku, C-terminal domain"/>
    <property type="match status" value="1"/>
</dbReference>
<accession>A0A2G5I9J3</accession>
<dbReference type="SUPFAM" id="SSF53300">
    <property type="entry name" value="vWA-like"/>
    <property type="match status" value="1"/>
</dbReference>
<evidence type="ECO:0000313" key="22">
    <source>
        <dbReference type="EMBL" id="WPA96738.1"/>
    </source>
</evidence>
<evidence type="ECO:0000256" key="2">
    <source>
        <dbReference type="ARBA" id="ARBA00004574"/>
    </source>
</evidence>
<dbReference type="Proteomes" id="UP000230605">
    <property type="component" value="Chromosome 1"/>
</dbReference>
<keyword evidence="15 19" id="KW-0234">DNA repair</keyword>
<dbReference type="PANTHER" id="PTHR12604">
    <property type="entry name" value="KU AUTOANTIGEN DNA HELICASE"/>
    <property type="match status" value="1"/>
</dbReference>
<evidence type="ECO:0000313" key="24">
    <source>
        <dbReference type="Proteomes" id="UP001302367"/>
    </source>
</evidence>
<dbReference type="FunFam" id="1.10.1600.10:FF:000002">
    <property type="entry name" value="X-ray repair cross-complementing protein 5"/>
    <property type="match status" value="1"/>
</dbReference>